<organism evidence="4 5">
    <name type="scientific">Plectus sambesii</name>
    <dbReference type="NCBI Taxonomy" id="2011161"/>
    <lineage>
        <taxon>Eukaryota</taxon>
        <taxon>Metazoa</taxon>
        <taxon>Ecdysozoa</taxon>
        <taxon>Nematoda</taxon>
        <taxon>Chromadorea</taxon>
        <taxon>Plectida</taxon>
        <taxon>Plectina</taxon>
        <taxon>Plectoidea</taxon>
        <taxon>Plectidae</taxon>
        <taxon>Plectus</taxon>
    </lineage>
</organism>
<dbReference type="GO" id="GO:0003677">
    <property type="term" value="F:DNA binding"/>
    <property type="evidence" value="ECO:0007669"/>
    <property type="project" value="TreeGrafter"/>
</dbReference>
<proteinExistence type="predicted"/>
<reference evidence="5" key="1">
    <citation type="submission" date="2022-11" db="UniProtKB">
        <authorList>
            <consortium name="WormBaseParasite"/>
        </authorList>
    </citation>
    <scope>IDENTIFICATION</scope>
</reference>
<dbReference type="Pfam" id="PF19438">
    <property type="entry name" value="LIN9_C"/>
    <property type="match status" value="1"/>
</dbReference>
<evidence type="ECO:0000256" key="2">
    <source>
        <dbReference type="SAM" id="MobiDB-lite"/>
    </source>
</evidence>
<dbReference type="PANTHER" id="PTHR21689:SF2">
    <property type="entry name" value="PROTEIN LIN-9 HOMOLOG"/>
    <property type="match status" value="1"/>
</dbReference>
<dbReference type="InterPro" id="IPR045831">
    <property type="entry name" value="LIN9_C"/>
</dbReference>
<dbReference type="GO" id="GO:0005654">
    <property type="term" value="C:nucleoplasm"/>
    <property type="evidence" value="ECO:0007669"/>
    <property type="project" value="TreeGrafter"/>
</dbReference>
<feature type="compositionally biased region" description="Polar residues" evidence="2">
    <location>
        <begin position="1"/>
        <end position="14"/>
    </location>
</feature>
<dbReference type="AlphaFoldDB" id="A0A914WWC1"/>
<dbReference type="Proteomes" id="UP000887566">
    <property type="component" value="Unplaced"/>
</dbReference>
<name>A0A914WWC1_9BILA</name>
<sequence>MSETLETSARSLRSTRAAMRESTLNESGDSGGLKAIRTKKSADDRRTSRQLSVRDEKVGNFPVRMLVMLVKLAKLIEMKRGLTRQLAELNAEAERMNLLTDRYPYAFQEKYAQVVVDLETLNKQMSAYLTGINEYNAMLLPHLSEVTVTARPEALRKLCHTHAVQIVKHCNQGLNVQSRKSFELITSLTALLLQVRSLGQQRCTAFDLHTLSESLSEIRMQIAPKNAASFQDNVEIHMKQIHNMMLQSGASS</sequence>
<dbReference type="InterPro" id="IPR010561">
    <property type="entry name" value="LIN-9/ALY1"/>
</dbReference>
<dbReference type="WBParaSite" id="PSAMB.scaffold508size48791.g6648.t1">
    <property type="protein sequence ID" value="PSAMB.scaffold508size48791.g6648.t1"/>
    <property type="gene ID" value="PSAMB.scaffold508size48791.g6648"/>
</dbReference>
<evidence type="ECO:0000313" key="5">
    <source>
        <dbReference type="WBParaSite" id="PSAMB.scaffold508size48791.g6648.t1"/>
    </source>
</evidence>
<keyword evidence="1" id="KW-0175">Coiled coil</keyword>
<feature type="region of interest" description="Disordered" evidence="2">
    <location>
        <begin position="1"/>
        <end position="51"/>
    </location>
</feature>
<accession>A0A914WWC1</accession>
<evidence type="ECO:0000256" key="1">
    <source>
        <dbReference type="SAM" id="Coils"/>
    </source>
</evidence>
<feature type="domain" description="LIN-9 C-terminal" evidence="3">
    <location>
        <begin position="48"/>
        <end position="249"/>
    </location>
</feature>
<dbReference type="PANTHER" id="PTHR21689">
    <property type="entry name" value="LIN-9"/>
    <property type="match status" value="1"/>
</dbReference>
<feature type="coiled-coil region" evidence="1">
    <location>
        <begin position="72"/>
        <end position="99"/>
    </location>
</feature>
<dbReference type="GO" id="GO:0017053">
    <property type="term" value="C:transcription repressor complex"/>
    <property type="evidence" value="ECO:0007669"/>
    <property type="project" value="InterPro"/>
</dbReference>
<dbReference type="GO" id="GO:0006351">
    <property type="term" value="P:DNA-templated transcription"/>
    <property type="evidence" value="ECO:0007669"/>
    <property type="project" value="InterPro"/>
</dbReference>
<keyword evidence="4" id="KW-1185">Reference proteome</keyword>
<evidence type="ECO:0000313" key="4">
    <source>
        <dbReference type="Proteomes" id="UP000887566"/>
    </source>
</evidence>
<evidence type="ECO:0000259" key="3">
    <source>
        <dbReference type="Pfam" id="PF19438"/>
    </source>
</evidence>
<feature type="compositionally biased region" description="Basic and acidic residues" evidence="2">
    <location>
        <begin position="40"/>
        <end position="51"/>
    </location>
</feature>
<dbReference type="GO" id="GO:0051726">
    <property type="term" value="P:regulation of cell cycle"/>
    <property type="evidence" value="ECO:0007669"/>
    <property type="project" value="TreeGrafter"/>
</dbReference>
<protein>
    <submittedName>
        <fullName evidence="5">LIN-9 C-terminal domain-containing protein</fullName>
    </submittedName>
</protein>
<dbReference type="GO" id="GO:0006357">
    <property type="term" value="P:regulation of transcription by RNA polymerase II"/>
    <property type="evidence" value="ECO:0007669"/>
    <property type="project" value="TreeGrafter"/>
</dbReference>